<name>A0AAX3FLJ4_ACTEU</name>
<proteinExistence type="predicted"/>
<dbReference type="Gene3D" id="3.30.460.90">
    <property type="match status" value="1"/>
</dbReference>
<reference evidence="1 2" key="1">
    <citation type="submission" date="2018-12" db="EMBL/GenBank/DDBJ databases">
        <authorList>
            <consortium name="Pathogen Informatics"/>
        </authorList>
    </citation>
    <scope>NUCLEOTIDE SEQUENCE [LARGE SCALE GENOMIC DNA]</scope>
    <source>
        <strain evidence="1 2">NCTC8529</strain>
    </source>
</reference>
<evidence type="ECO:0008006" key="3">
    <source>
        <dbReference type="Google" id="ProtNLM"/>
    </source>
</evidence>
<dbReference type="Pfam" id="PF18144">
    <property type="entry name" value="SMODS"/>
    <property type="match status" value="1"/>
</dbReference>
<dbReference type="Proteomes" id="UP000268529">
    <property type="component" value="Chromosome"/>
</dbReference>
<evidence type="ECO:0000313" key="2">
    <source>
        <dbReference type="Proteomes" id="UP000268529"/>
    </source>
</evidence>
<gene>
    <name evidence="1" type="ORF">NCTC8529_00880</name>
</gene>
<organism evidence="1 2">
    <name type="scientific">Actinobacillus equuli</name>
    <dbReference type="NCBI Taxonomy" id="718"/>
    <lineage>
        <taxon>Bacteria</taxon>
        <taxon>Pseudomonadati</taxon>
        <taxon>Pseudomonadota</taxon>
        <taxon>Gammaproteobacteria</taxon>
        <taxon>Pasteurellales</taxon>
        <taxon>Pasteurellaceae</taxon>
        <taxon>Actinobacillus</taxon>
    </lineage>
</organism>
<evidence type="ECO:0000313" key="1">
    <source>
        <dbReference type="EMBL" id="VEE90582.1"/>
    </source>
</evidence>
<accession>A0AAX3FLJ4</accession>
<dbReference type="AlphaFoldDB" id="A0AAX3FLJ4"/>
<protein>
    <recommendedName>
        <fullName evidence="3">Nucleotidyltransferase</fullName>
    </recommendedName>
</protein>
<dbReference type="EMBL" id="LR134310">
    <property type="protein sequence ID" value="VEE90582.1"/>
    <property type="molecule type" value="Genomic_DNA"/>
</dbReference>
<sequence length="255" mass="29999">MIGLNGHKLYWEDNDRDYKECSIYLKSYEEPELWRQCLNDDNSLNSTKVLNIFKSALSNISHYSNADIHRMQQAVTLELPSYEWNFDLVPCFHTTSNVYLIPNGSGKWMKTNPEKDKELITSVNQKHSGKFLELVRLVKYWNSKSFANKSKFQSSYLLEIMLAKYYDRLYWFSDLETEFKNSLTYLYSALDINIADPKGIEGNINRLNANEKLVLKNRICCDLIELTKANESDNIIKKFDYWKNVLGQNFPDYEV</sequence>